<evidence type="ECO:0000313" key="1">
    <source>
        <dbReference type="EMBL" id="GLK79782.1"/>
    </source>
</evidence>
<reference evidence="1" key="1">
    <citation type="journal article" date="2014" name="Int. J. Syst. Evol. Microbiol.">
        <title>Complete genome sequence of Corynebacterium casei LMG S-19264T (=DSM 44701T), isolated from a smear-ripened cheese.</title>
        <authorList>
            <consortium name="US DOE Joint Genome Institute (JGI-PGF)"/>
            <person name="Walter F."/>
            <person name="Albersmeier A."/>
            <person name="Kalinowski J."/>
            <person name="Ruckert C."/>
        </authorList>
    </citation>
    <scope>NUCLEOTIDE SEQUENCE</scope>
    <source>
        <strain evidence="1">VKM B-2748</strain>
    </source>
</reference>
<dbReference type="AlphaFoldDB" id="A0A9W6N6X7"/>
<protein>
    <submittedName>
        <fullName evidence="1">Uncharacterized protein</fullName>
    </submittedName>
</protein>
<keyword evidence="2" id="KW-1185">Reference proteome</keyword>
<dbReference type="Proteomes" id="UP001143309">
    <property type="component" value="Unassembled WGS sequence"/>
</dbReference>
<proteinExistence type="predicted"/>
<gene>
    <name evidence="1" type="ORF">GCM10008174_15230</name>
</gene>
<evidence type="ECO:0000313" key="2">
    <source>
        <dbReference type="Proteomes" id="UP001143309"/>
    </source>
</evidence>
<organism evidence="1 2">
    <name type="scientific">Methylopila turkensis</name>
    <dbReference type="NCBI Taxonomy" id="1437816"/>
    <lineage>
        <taxon>Bacteria</taxon>
        <taxon>Pseudomonadati</taxon>
        <taxon>Pseudomonadota</taxon>
        <taxon>Alphaproteobacteria</taxon>
        <taxon>Hyphomicrobiales</taxon>
        <taxon>Methylopilaceae</taxon>
        <taxon>Methylopila</taxon>
    </lineage>
</organism>
<sequence length="84" mass="8843">MGAAQSETAAMKIGDLVKVASLPAILPADSRAIFHLCVGRVFPIVGRQGDLDELEVGEVVGLPLAMHSIWLEPEHLVPQDSAAS</sequence>
<accession>A0A9W6N6X7</accession>
<comment type="caution">
    <text evidence="1">The sequence shown here is derived from an EMBL/GenBank/DDBJ whole genome shotgun (WGS) entry which is preliminary data.</text>
</comment>
<name>A0A9W6N6X7_9HYPH</name>
<dbReference type="EMBL" id="BSFL01000002">
    <property type="protein sequence ID" value="GLK79782.1"/>
    <property type="molecule type" value="Genomic_DNA"/>
</dbReference>
<reference evidence="1" key="2">
    <citation type="submission" date="2023-01" db="EMBL/GenBank/DDBJ databases">
        <authorList>
            <person name="Sun Q."/>
            <person name="Evtushenko L."/>
        </authorList>
    </citation>
    <scope>NUCLEOTIDE SEQUENCE</scope>
    <source>
        <strain evidence="1">VKM B-2748</strain>
    </source>
</reference>